<dbReference type="SMART" id="SM00256">
    <property type="entry name" value="FBOX"/>
    <property type="match status" value="1"/>
</dbReference>
<feature type="domain" description="F-box" evidence="1">
    <location>
        <begin position="3"/>
        <end position="50"/>
    </location>
</feature>
<accession>A0A5P1E9I1</accession>
<dbReference type="InterPro" id="IPR036047">
    <property type="entry name" value="F-box-like_dom_sf"/>
</dbReference>
<protein>
    <recommendedName>
        <fullName evidence="1">F-box domain-containing protein</fullName>
    </recommendedName>
</protein>
<evidence type="ECO:0000313" key="2">
    <source>
        <dbReference type="EMBL" id="ONK62518.1"/>
    </source>
</evidence>
<dbReference type="AlphaFoldDB" id="A0A5P1E9I1"/>
<proteinExistence type="predicted"/>
<evidence type="ECO:0000313" key="3">
    <source>
        <dbReference type="Proteomes" id="UP000243459"/>
    </source>
</evidence>
<dbReference type="Proteomes" id="UP000243459">
    <property type="component" value="Chromosome 7"/>
</dbReference>
<dbReference type="Pfam" id="PF00646">
    <property type="entry name" value="F-box"/>
    <property type="match status" value="1"/>
</dbReference>
<name>A0A5P1E9I1_ASPOF</name>
<dbReference type="Gene3D" id="1.20.1280.50">
    <property type="match status" value="1"/>
</dbReference>
<dbReference type="PANTHER" id="PTHR35546">
    <property type="entry name" value="F-BOX PROTEIN INTERACTION DOMAIN PROTEIN-RELATED"/>
    <property type="match status" value="1"/>
</dbReference>
<dbReference type="Gramene" id="ONK62518">
    <property type="protein sequence ID" value="ONK62518"/>
    <property type="gene ID" value="A4U43_C07F4910"/>
</dbReference>
<dbReference type="PANTHER" id="PTHR35546:SF130">
    <property type="entry name" value="EXPRESSED PROTEIN"/>
    <property type="match status" value="1"/>
</dbReference>
<dbReference type="Pfam" id="PF07734">
    <property type="entry name" value="FBA_1"/>
    <property type="match status" value="1"/>
</dbReference>
<dbReference type="SUPFAM" id="SSF81383">
    <property type="entry name" value="F-box domain"/>
    <property type="match status" value="1"/>
</dbReference>
<dbReference type="OMA" id="DGEFMSS"/>
<dbReference type="InterPro" id="IPR055290">
    <property type="entry name" value="At3g26010-like"/>
</dbReference>
<organism evidence="2 3">
    <name type="scientific">Asparagus officinalis</name>
    <name type="common">Garden asparagus</name>
    <dbReference type="NCBI Taxonomy" id="4686"/>
    <lineage>
        <taxon>Eukaryota</taxon>
        <taxon>Viridiplantae</taxon>
        <taxon>Streptophyta</taxon>
        <taxon>Embryophyta</taxon>
        <taxon>Tracheophyta</taxon>
        <taxon>Spermatophyta</taxon>
        <taxon>Magnoliopsida</taxon>
        <taxon>Liliopsida</taxon>
        <taxon>Asparagales</taxon>
        <taxon>Asparagaceae</taxon>
        <taxon>Asparagoideae</taxon>
        <taxon>Asparagus</taxon>
    </lineage>
</organism>
<dbReference type="NCBIfam" id="TIGR01640">
    <property type="entry name" value="F_box_assoc_1"/>
    <property type="match status" value="1"/>
</dbReference>
<gene>
    <name evidence="2" type="ORF">A4U43_C07F4910</name>
</gene>
<evidence type="ECO:0000259" key="1">
    <source>
        <dbReference type="PROSITE" id="PS50181"/>
    </source>
</evidence>
<dbReference type="EMBL" id="CM007387">
    <property type="protein sequence ID" value="ONK62518.1"/>
    <property type="molecule type" value="Genomic_DNA"/>
</dbReference>
<keyword evidence="3" id="KW-1185">Reference proteome</keyword>
<dbReference type="PROSITE" id="PS50181">
    <property type="entry name" value="FBOX"/>
    <property type="match status" value="1"/>
</dbReference>
<dbReference type="InterPro" id="IPR006527">
    <property type="entry name" value="F-box-assoc_dom_typ1"/>
</dbReference>
<sequence>MEMSSANKLTCDLLVEILSRLPVKSLYRFACVSKSWNAIITNNNGYYRKKLPSPLSGLFYEVGDEFDEDSVYVSTPTNHLQQEDSIGFDIKSVLGFLPQHHKLLVQSTCNGLILCSTRPDKCLYVCNPATKRYHKIPEPADDHPYQMALAFDPRLSPHYKVAAMINRRDTNYMEILSSETREWVKYEDCKGPINHAYTTVSAFVRGNLHFLDLDCSFIDAVDLKKKGRPANIYRATSRGLLVLVAHRSPGTSSMSAQNLTQQLISGYHSNLPSSPTLNSSSSSFGLDHSMAKAIMNSRSAAFAQRSQSFIDRGAVNRLSGGFSASPATAGMGLTNWGSPDGKLDWGIQGEELNKLRKSASFGFRNNQSLSPPRAPAPAEAFNEPDLSWVQSLVKDGEFMSSPWGEEQMVA</sequence>
<dbReference type="CDD" id="cd22157">
    <property type="entry name" value="F-box_AtFBW1-like"/>
    <property type="match status" value="1"/>
</dbReference>
<dbReference type="InterPro" id="IPR017451">
    <property type="entry name" value="F-box-assoc_interact_dom"/>
</dbReference>
<dbReference type="InterPro" id="IPR001810">
    <property type="entry name" value="F-box_dom"/>
</dbReference>
<reference evidence="3" key="1">
    <citation type="journal article" date="2017" name="Nat. Commun.">
        <title>The asparagus genome sheds light on the origin and evolution of a young Y chromosome.</title>
        <authorList>
            <person name="Harkess A."/>
            <person name="Zhou J."/>
            <person name="Xu C."/>
            <person name="Bowers J.E."/>
            <person name="Van der Hulst R."/>
            <person name="Ayyampalayam S."/>
            <person name="Mercati F."/>
            <person name="Riccardi P."/>
            <person name="McKain M.R."/>
            <person name="Kakrana A."/>
            <person name="Tang H."/>
            <person name="Ray J."/>
            <person name="Groenendijk J."/>
            <person name="Arikit S."/>
            <person name="Mathioni S.M."/>
            <person name="Nakano M."/>
            <person name="Shan H."/>
            <person name="Telgmann-Rauber A."/>
            <person name="Kanno A."/>
            <person name="Yue Z."/>
            <person name="Chen H."/>
            <person name="Li W."/>
            <person name="Chen Y."/>
            <person name="Xu X."/>
            <person name="Zhang Y."/>
            <person name="Luo S."/>
            <person name="Chen H."/>
            <person name="Gao J."/>
            <person name="Mao Z."/>
            <person name="Pires J.C."/>
            <person name="Luo M."/>
            <person name="Kudrna D."/>
            <person name="Wing R.A."/>
            <person name="Meyers B.C."/>
            <person name="Yi K."/>
            <person name="Kong H."/>
            <person name="Lavrijsen P."/>
            <person name="Sunseri F."/>
            <person name="Falavigna A."/>
            <person name="Ye Y."/>
            <person name="Leebens-Mack J.H."/>
            <person name="Chen G."/>
        </authorList>
    </citation>
    <scope>NUCLEOTIDE SEQUENCE [LARGE SCALE GENOMIC DNA]</scope>
    <source>
        <strain evidence="3">cv. DH0086</strain>
    </source>
</reference>